<dbReference type="PANTHER" id="PTHR10961">
    <property type="entry name" value="PEROXISOMAL SARCOSINE OXIDASE"/>
    <property type="match status" value="1"/>
</dbReference>
<comment type="similarity">
    <text evidence="2">Belongs to the MSOX/MTOX family.</text>
</comment>
<dbReference type="GO" id="GO:0005777">
    <property type="term" value="C:peroxisome"/>
    <property type="evidence" value="ECO:0000318"/>
    <property type="project" value="GO_Central"/>
</dbReference>
<reference evidence="8" key="1">
    <citation type="journal article" date="2008" name="Nat. Genet.">
        <title>The Pristionchus pacificus genome provides a unique perspective on nematode lifestyle and parasitism.</title>
        <authorList>
            <person name="Dieterich C."/>
            <person name="Clifton S.W."/>
            <person name="Schuster L.N."/>
            <person name="Chinwalla A."/>
            <person name="Delehaunty K."/>
            <person name="Dinkelacker I."/>
            <person name="Fulton L."/>
            <person name="Fulton R."/>
            <person name="Godfrey J."/>
            <person name="Minx P."/>
            <person name="Mitreva M."/>
            <person name="Roeseler W."/>
            <person name="Tian H."/>
            <person name="Witte H."/>
            <person name="Yang S.P."/>
            <person name="Wilson R.K."/>
            <person name="Sommer R.J."/>
        </authorList>
    </citation>
    <scope>NUCLEOTIDE SEQUENCE [LARGE SCALE GENOMIC DNA]</scope>
    <source>
        <strain evidence="8">PS312</strain>
    </source>
</reference>
<dbReference type="EnsemblMetazoa" id="PPA40443.1">
    <property type="protein sequence ID" value="PPA40443.1"/>
    <property type="gene ID" value="WBGene00278812"/>
</dbReference>
<proteinExistence type="inferred from homology"/>
<dbReference type="InterPro" id="IPR036188">
    <property type="entry name" value="FAD/NAD-bd_sf"/>
</dbReference>
<dbReference type="PANTHER" id="PTHR10961:SF46">
    <property type="entry name" value="PEROXISOMAL SARCOSINE OXIDASE"/>
    <property type="match status" value="1"/>
</dbReference>
<evidence type="ECO:0000313" key="8">
    <source>
        <dbReference type="Proteomes" id="UP000005239"/>
    </source>
</evidence>
<feature type="domain" description="FAD dependent oxidoreductase" evidence="6">
    <location>
        <begin position="29"/>
        <end position="384"/>
    </location>
</feature>
<name>A0A2A6C2R2_PRIPA</name>
<dbReference type="SUPFAM" id="SSF51905">
    <property type="entry name" value="FAD/NAD(P)-binding domain"/>
    <property type="match status" value="1"/>
</dbReference>
<dbReference type="Pfam" id="PF01266">
    <property type="entry name" value="DAO"/>
    <property type="match status" value="1"/>
</dbReference>
<gene>
    <name evidence="7" type="primary">WBGene00278812</name>
</gene>
<dbReference type="InterPro" id="IPR045170">
    <property type="entry name" value="MTOX"/>
</dbReference>
<dbReference type="Gene3D" id="3.30.9.10">
    <property type="entry name" value="D-Amino Acid Oxidase, subunit A, domain 2"/>
    <property type="match status" value="1"/>
</dbReference>
<accession>A0A8R1YU46</accession>
<dbReference type="GO" id="GO:0033514">
    <property type="term" value="P:L-lysine catabolic process to acetyl-CoA via L-pipecolate"/>
    <property type="evidence" value="ECO:0000318"/>
    <property type="project" value="GO_Central"/>
</dbReference>
<evidence type="ECO:0000256" key="5">
    <source>
        <dbReference type="ARBA" id="ARBA00023002"/>
    </source>
</evidence>
<dbReference type="SUPFAM" id="SSF54373">
    <property type="entry name" value="FAD-linked reductases, C-terminal domain"/>
    <property type="match status" value="1"/>
</dbReference>
<evidence type="ECO:0000259" key="6">
    <source>
        <dbReference type="Pfam" id="PF01266"/>
    </source>
</evidence>
<dbReference type="OrthoDB" id="424974at2759"/>
<dbReference type="InterPro" id="IPR006076">
    <property type="entry name" value="FAD-dep_OxRdtase"/>
</dbReference>
<keyword evidence="4" id="KW-0274">FAD</keyword>
<keyword evidence="8" id="KW-1185">Reference proteome</keyword>
<accession>A0A2A6C2R2</accession>
<protein>
    <submittedName>
        <fullName evidence="7">FAD dependent oxidoreductase</fullName>
    </submittedName>
</protein>
<comment type="cofactor">
    <cofactor evidence="1">
        <name>FAD</name>
        <dbReference type="ChEBI" id="CHEBI:57692"/>
    </cofactor>
</comment>
<evidence type="ECO:0000256" key="1">
    <source>
        <dbReference type="ARBA" id="ARBA00001974"/>
    </source>
</evidence>
<dbReference type="GO" id="GO:0050031">
    <property type="term" value="F:L-pipecolate oxidase activity"/>
    <property type="evidence" value="ECO:0000318"/>
    <property type="project" value="GO_Central"/>
</dbReference>
<evidence type="ECO:0000256" key="4">
    <source>
        <dbReference type="ARBA" id="ARBA00022827"/>
    </source>
</evidence>
<dbReference type="AlphaFoldDB" id="A0A2A6C2R2"/>
<dbReference type="Gene3D" id="3.50.50.60">
    <property type="entry name" value="FAD/NAD(P)-binding domain"/>
    <property type="match status" value="1"/>
</dbReference>
<keyword evidence="5" id="KW-0560">Oxidoreductase</keyword>
<dbReference type="GO" id="GO:0008115">
    <property type="term" value="F:sarcosine oxidase activity"/>
    <property type="evidence" value="ECO:0000318"/>
    <property type="project" value="GO_Central"/>
</dbReference>
<dbReference type="GO" id="GO:0050660">
    <property type="term" value="F:flavin adenine dinucleotide binding"/>
    <property type="evidence" value="ECO:0007669"/>
    <property type="project" value="InterPro"/>
</dbReference>
<sequence length="406" mass="45015">MLSVRLFRGFSAAHSRFSSWNNMAEQQFDAVIVGAGIIGSSTAYHLQKGGRKTLLIEQFTLGHTKGSSHGKSRITKFAHPEPEYVALASDSTAQIRDLEKNRGVKMIAISERGGIIYGSKERMEKTAATLKKFDFPSELLTSQEAMKRYPHYTYGDDYTALVDPNMGLILADTWLEAFQDEFRKFGGTVSENTKVNGFKEDNSSVLLNTSNGDFRAPKVVFALGSWINKLLPEIPVKGKIEIISVCYWTPKDPSDLPLVTPQNHPVHIAYEEGRSFLSMGATDVEGAVKFILHGGQEHFDTDVPLENVHEKFVEDVRAHIAKNVPFLDTVNGPVKVERCKYTLSPDKHYVIDYLPGSKNIQVAGCMSGTGFKNSPAIGKAVAQRAMGEQPFTDLSLFSINRFNKNT</sequence>
<evidence type="ECO:0000256" key="2">
    <source>
        <dbReference type="ARBA" id="ARBA00010989"/>
    </source>
</evidence>
<evidence type="ECO:0000313" key="7">
    <source>
        <dbReference type="EnsemblMetazoa" id="PPA40443.1"/>
    </source>
</evidence>
<evidence type="ECO:0000256" key="3">
    <source>
        <dbReference type="ARBA" id="ARBA00022630"/>
    </source>
</evidence>
<organism evidence="7 8">
    <name type="scientific">Pristionchus pacificus</name>
    <name type="common">Parasitic nematode worm</name>
    <dbReference type="NCBI Taxonomy" id="54126"/>
    <lineage>
        <taxon>Eukaryota</taxon>
        <taxon>Metazoa</taxon>
        <taxon>Ecdysozoa</taxon>
        <taxon>Nematoda</taxon>
        <taxon>Chromadorea</taxon>
        <taxon>Rhabditida</taxon>
        <taxon>Rhabditina</taxon>
        <taxon>Diplogasteromorpha</taxon>
        <taxon>Diplogasteroidea</taxon>
        <taxon>Neodiplogasteridae</taxon>
        <taxon>Pristionchus</taxon>
    </lineage>
</organism>
<dbReference type="Proteomes" id="UP000005239">
    <property type="component" value="Unassembled WGS sequence"/>
</dbReference>
<keyword evidence="3" id="KW-0285">Flavoprotein</keyword>
<reference evidence="7" key="2">
    <citation type="submission" date="2022-06" db="UniProtKB">
        <authorList>
            <consortium name="EnsemblMetazoa"/>
        </authorList>
    </citation>
    <scope>IDENTIFICATION</scope>
    <source>
        <strain evidence="7">PS312</strain>
    </source>
</reference>